<keyword evidence="2" id="KW-1185">Reference proteome</keyword>
<gene>
    <name evidence="1" type="ORF">J5V48_06145</name>
</gene>
<evidence type="ECO:0000313" key="2">
    <source>
        <dbReference type="Proteomes" id="UP000731465"/>
    </source>
</evidence>
<dbReference type="Proteomes" id="UP000731465">
    <property type="component" value="Unassembled WGS sequence"/>
</dbReference>
<reference evidence="1 2" key="1">
    <citation type="submission" date="2021-03" db="EMBL/GenBank/DDBJ databases">
        <title>Succinivibrio sp. nov. isolated from feces of cow.</title>
        <authorList>
            <person name="Choi J.-Y."/>
        </authorList>
    </citation>
    <scope>NUCLEOTIDE SEQUENCE [LARGE SCALE GENOMIC DNA]</scope>
    <source>
        <strain evidence="1 2">AGMB01872</strain>
    </source>
</reference>
<sequence length="207" mass="23604">MDRSNLKEAFFNLATGTPAHAHVVSYIDGRLVKLISQRKRLPNATEDGHHHVQRIRVEIDGVSVYDKQKTHTAQEANDALKTIVKAFDKNQSSSKDDKQQLLPPDETFSKEKFNYPELTTDQVVDLVYVSLIGKSSCNFEGFVSYHYVKVHAYTYLPNPVVRETVEPVVEVKVDGYPFFTVVGYVPENIVKEYAESLRKKLNEKQVD</sequence>
<dbReference type="EMBL" id="JAGFNY010000019">
    <property type="protein sequence ID" value="MBW7570476.1"/>
    <property type="molecule type" value="Genomic_DNA"/>
</dbReference>
<name>A0ABS7DGQ6_9GAMM</name>
<protein>
    <submittedName>
        <fullName evidence="1">Uncharacterized protein</fullName>
    </submittedName>
</protein>
<dbReference type="RefSeq" id="WP_219937699.1">
    <property type="nucleotide sequence ID" value="NZ_JAGFNY010000019.1"/>
</dbReference>
<proteinExistence type="predicted"/>
<evidence type="ECO:0000313" key="1">
    <source>
        <dbReference type="EMBL" id="MBW7570476.1"/>
    </source>
</evidence>
<comment type="caution">
    <text evidence="1">The sequence shown here is derived from an EMBL/GenBank/DDBJ whole genome shotgun (WGS) entry which is preliminary data.</text>
</comment>
<accession>A0ABS7DGQ6</accession>
<organism evidence="1 2">
    <name type="scientific">Succinivibrio faecicola</name>
    <dbReference type="NCBI Taxonomy" id="2820300"/>
    <lineage>
        <taxon>Bacteria</taxon>
        <taxon>Pseudomonadati</taxon>
        <taxon>Pseudomonadota</taxon>
        <taxon>Gammaproteobacteria</taxon>
        <taxon>Aeromonadales</taxon>
        <taxon>Succinivibrionaceae</taxon>
        <taxon>Succinivibrio</taxon>
    </lineage>
</organism>